<evidence type="ECO:0000313" key="6">
    <source>
        <dbReference type="Proteomes" id="UP000178170"/>
    </source>
</evidence>
<dbReference type="AlphaFoldDB" id="A0A1G2QVB3"/>
<evidence type="ECO:0000256" key="3">
    <source>
        <dbReference type="ARBA" id="ARBA00038502"/>
    </source>
</evidence>
<reference evidence="5 6" key="1">
    <citation type="journal article" date="2016" name="Nat. Commun.">
        <title>Thousands of microbial genomes shed light on interconnected biogeochemical processes in an aquifer system.</title>
        <authorList>
            <person name="Anantharaman K."/>
            <person name="Brown C.T."/>
            <person name="Hug L.A."/>
            <person name="Sharon I."/>
            <person name="Castelle C.J."/>
            <person name="Probst A.J."/>
            <person name="Thomas B.C."/>
            <person name="Singh A."/>
            <person name="Wilkins M.J."/>
            <person name="Karaoz U."/>
            <person name="Brodie E.L."/>
            <person name="Williams K.H."/>
            <person name="Hubbard S.S."/>
            <person name="Banfield J.F."/>
        </authorList>
    </citation>
    <scope>NUCLEOTIDE SEQUENCE [LARGE SCALE GENOMIC DNA]</scope>
</reference>
<dbReference type="Pfam" id="PF13302">
    <property type="entry name" value="Acetyltransf_3"/>
    <property type="match status" value="1"/>
</dbReference>
<keyword evidence="1" id="KW-0808">Transferase</keyword>
<keyword evidence="2" id="KW-0012">Acyltransferase</keyword>
<dbReference type="CDD" id="cd04301">
    <property type="entry name" value="NAT_SF"/>
    <property type="match status" value="1"/>
</dbReference>
<comment type="similarity">
    <text evidence="3">Belongs to the acetyltransferase family. RimJ subfamily.</text>
</comment>
<evidence type="ECO:0000256" key="1">
    <source>
        <dbReference type="ARBA" id="ARBA00022679"/>
    </source>
</evidence>
<organism evidence="5 6">
    <name type="scientific">Candidatus Wildermuthbacteria bacterium RIFCSPHIGHO2_01_FULL_48_27b</name>
    <dbReference type="NCBI Taxonomy" id="1802447"/>
    <lineage>
        <taxon>Bacteria</taxon>
        <taxon>Candidatus Wildermuthiibacteriota</taxon>
    </lineage>
</organism>
<feature type="domain" description="N-acetyltransferase" evidence="4">
    <location>
        <begin position="10"/>
        <end position="174"/>
    </location>
</feature>
<evidence type="ECO:0000259" key="4">
    <source>
        <dbReference type="PROSITE" id="PS51186"/>
    </source>
</evidence>
<dbReference type="EMBL" id="MHTS01000012">
    <property type="protein sequence ID" value="OHA64555.1"/>
    <property type="molecule type" value="Genomic_DNA"/>
</dbReference>
<name>A0A1G2QVB3_9BACT</name>
<dbReference type="InterPro" id="IPR016181">
    <property type="entry name" value="Acyl_CoA_acyltransferase"/>
</dbReference>
<sequence length="174" mass="20328">MRYTIKTKRLLLRPYRGEDEEALVRNINSKKVYRATLHIPYPYTVQDAKQWIAKNRKLAKQKNPESVNFVIEMNGELIGGIGFDDVEKNHRAEIGYWLGEKYWGQGIITEAVRAVTKFGFEELHLHRIYACVYPFNKASMKVLKKSGYKLEGLIRKNVMKNGKLLNDYQFAKVK</sequence>
<accession>A0A1G2QVB3</accession>
<proteinExistence type="inferred from homology"/>
<dbReference type="PANTHER" id="PTHR43792">
    <property type="entry name" value="GNAT FAMILY, PUTATIVE (AFU_ORTHOLOGUE AFUA_3G00765)-RELATED-RELATED"/>
    <property type="match status" value="1"/>
</dbReference>
<dbReference type="SUPFAM" id="SSF55729">
    <property type="entry name" value="Acyl-CoA N-acyltransferases (Nat)"/>
    <property type="match status" value="1"/>
</dbReference>
<evidence type="ECO:0000256" key="2">
    <source>
        <dbReference type="ARBA" id="ARBA00023315"/>
    </source>
</evidence>
<dbReference type="GO" id="GO:0016747">
    <property type="term" value="F:acyltransferase activity, transferring groups other than amino-acyl groups"/>
    <property type="evidence" value="ECO:0007669"/>
    <property type="project" value="InterPro"/>
</dbReference>
<dbReference type="PROSITE" id="PS51186">
    <property type="entry name" value="GNAT"/>
    <property type="match status" value="1"/>
</dbReference>
<dbReference type="PANTHER" id="PTHR43792:SF8">
    <property type="entry name" value="[RIBOSOMAL PROTEIN US5]-ALANINE N-ACETYLTRANSFERASE"/>
    <property type="match status" value="1"/>
</dbReference>
<dbReference type="InterPro" id="IPR000182">
    <property type="entry name" value="GNAT_dom"/>
</dbReference>
<dbReference type="InterPro" id="IPR051531">
    <property type="entry name" value="N-acetyltransferase"/>
</dbReference>
<protein>
    <recommendedName>
        <fullName evidence="4">N-acetyltransferase domain-containing protein</fullName>
    </recommendedName>
</protein>
<gene>
    <name evidence="5" type="ORF">A2843_02500</name>
</gene>
<comment type="caution">
    <text evidence="5">The sequence shown here is derived from an EMBL/GenBank/DDBJ whole genome shotgun (WGS) entry which is preliminary data.</text>
</comment>
<dbReference type="Gene3D" id="3.40.630.30">
    <property type="match status" value="1"/>
</dbReference>
<evidence type="ECO:0000313" key="5">
    <source>
        <dbReference type="EMBL" id="OHA64555.1"/>
    </source>
</evidence>
<dbReference type="Proteomes" id="UP000178170">
    <property type="component" value="Unassembled WGS sequence"/>
</dbReference>